<gene>
    <name evidence="2" type="ORF">BT63DRAFT_475766</name>
</gene>
<evidence type="ECO:0000313" key="3">
    <source>
        <dbReference type="Proteomes" id="UP000799302"/>
    </source>
</evidence>
<sequence length="136" mass="15708">MSEETRTLKSICQSLKRDLNHHDLSHLACDGVYRIYQSETLEVLDAVRLSNAQIKEYLDRLPFSQAKEDAFRGVDGRGVSDQDMFNPPDEFRFKPPSRQKIEEVKQAHEERKRNGFKKDPNAVCGLPKSNYNLDPI</sequence>
<feature type="region of interest" description="Disordered" evidence="1">
    <location>
        <begin position="74"/>
        <end position="136"/>
    </location>
</feature>
<accession>A0A6A6ULR0</accession>
<dbReference type="EMBL" id="MU004231">
    <property type="protein sequence ID" value="KAF2673225.1"/>
    <property type="molecule type" value="Genomic_DNA"/>
</dbReference>
<reference evidence="2" key="1">
    <citation type="journal article" date="2020" name="Stud. Mycol.">
        <title>101 Dothideomycetes genomes: a test case for predicting lifestyles and emergence of pathogens.</title>
        <authorList>
            <person name="Haridas S."/>
            <person name="Albert R."/>
            <person name="Binder M."/>
            <person name="Bloem J."/>
            <person name="Labutti K."/>
            <person name="Salamov A."/>
            <person name="Andreopoulos B."/>
            <person name="Baker S."/>
            <person name="Barry K."/>
            <person name="Bills G."/>
            <person name="Bluhm B."/>
            <person name="Cannon C."/>
            <person name="Castanera R."/>
            <person name="Culley D."/>
            <person name="Daum C."/>
            <person name="Ezra D."/>
            <person name="Gonzalez J."/>
            <person name="Henrissat B."/>
            <person name="Kuo A."/>
            <person name="Liang C."/>
            <person name="Lipzen A."/>
            <person name="Lutzoni F."/>
            <person name="Magnuson J."/>
            <person name="Mondo S."/>
            <person name="Nolan M."/>
            <person name="Ohm R."/>
            <person name="Pangilinan J."/>
            <person name="Park H.-J."/>
            <person name="Ramirez L."/>
            <person name="Alfaro M."/>
            <person name="Sun H."/>
            <person name="Tritt A."/>
            <person name="Yoshinaga Y."/>
            <person name="Zwiers L.-H."/>
            <person name="Turgeon B."/>
            <person name="Goodwin S."/>
            <person name="Spatafora J."/>
            <person name="Crous P."/>
            <person name="Grigoriev I."/>
        </authorList>
    </citation>
    <scope>NUCLEOTIDE SEQUENCE</scope>
    <source>
        <strain evidence="2">CBS 115976</strain>
    </source>
</reference>
<proteinExistence type="predicted"/>
<dbReference type="OrthoDB" id="3660917at2759"/>
<evidence type="ECO:0000256" key="1">
    <source>
        <dbReference type="SAM" id="MobiDB-lite"/>
    </source>
</evidence>
<organism evidence="2 3">
    <name type="scientific">Microthyrium microscopicum</name>
    <dbReference type="NCBI Taxonomy" id="703497"/>
    <lineage>
        <taxon>Eukaryota</taxon>
        <taxon>Fungi</taxon>
        <taxon>Dikarya</taxon>
        <taxon>Ascomycota</taxon>
        <taxon>Pezizomycotina</taxon>
        <taxon>Dothideomycetes</taxon>
        <taxon>Dothideomycetes incertae sedis</taxon>
        <taxon>Microthyriales</taxon>
        <taxon>Microthyriaceae</taxon>
        <taxon>Microthyrium</taxon>
    </lineage>
</organism>
<protein>
    <submittedName>
        <fullName evidence="2">Uncharacterized protein</fullName>
    </submittedName>
</protein>
<dbReference type="AlphaFoldDB" id="A0A6A6ULR0"/>
<name>A0A6A6ULR0_9PEZI</name>
<feature type="compositionally biased region" description="Basic and acidic residues" evidence="1">
    <location>
        <begin position="89"/>
        <end position="120"/>
    </location>
</feature>
<keyword evidence="3" id="KW-1185">Reference proteome</keyword>
<evidence type="ECO:0000313" key="2">
    <source>
        <dbReference type="EMBL" id="KAF2673225.1"/>
    </source>
</evidence>
<dbReference type="Proteomes" id="UP000799302">
    <property type="component" value="Unassembled WGS sequence"/>
</dbReference>